<dbReference type="InterPro" id="IPR008719">
    <property type="entry name" value="N2O_reductase_NosL"/>
</dbReference>
<name>A0A9E7U8I3_9EURY</name>
<dbReference type="Proteomes" id="UP001057580">
    <property type="component" value="Chromosome"/>
</dbReference>
<dbReference type="Gene3D" id="3.30.70.2050">
    <property type="match status" value="1"/>
</dbReference>
<accession>A0A9E7U8I3</accession>
<evidence type="ECO:0000313" key="1">
    <source>
        <dbReference type="EMBL" id="UWM54841.1"/>
    </source>
</evidence>
<dbReference type="SUPFAM" id="SSF160387">
    <property type="entry name" value="NosL/MerB-like"/>
    <property type="match status" value="1"/>
</dbReference>
<dbReference type="EMBL" id="CP104003">
    <property type="protein sequence ID" value="UWM54841.1"/>
    <property type="molecule type" value="Genomic_DNA"/>
</dbReference>
<dbReference type="Pfam" id="PF05573">
    <property type="entry name" value="NosL"/>
    <property type="match status" value="1"/>
</dbReference>
<dbReference type="GeneID" id="74940926"/>
<proteinExistence type="predicted"/>
<dbReference type="PANTHER" id="PTHR41247:SF1">
    <property type="entry name" value="HTH-TYPE TRANSCRIPTIONAL REPRESSOR YCNK"/>
    <property type="match status" value="1"/>
</dbReference>
<dbReference type="RefSeq" id="WP_260593835.1">
    <property type="nucleotide sequence ID" value="NZ_CP104003.1"/>
</dbReference>
<sequence>MTRTPPDPVHHLTRRETLAAGGSLATLALAGCTSLTGGETPAAVSLAGGLQCDNCGMVVEKHPGPNGQVFFADESPEGHENPARFDALKQCLFPYTMEREQRGWTVEAVYVTDYSKVDYDVSGDGQPRRSYISSHVAPESFALAEDLYYVVESDIRGAMGQDFVPFSVESDAEAFVDEYGGRVVRYDDIGPALVGK</sequence>
<organism evidence="1 2">
    <name type="scientific">Salinirubellus salinus</name>
    <dbReference type="NCBI Taxonomy" id="1364945"/>
    <lineage>
        <taxon>Archaea</taxon>
        <taxon>Methanobacteriati</taxon>
        <taxon>Methanobacteriota</taxon>
        <taxon>Stenosarchaea group</taxon>
        <taxon>Halobacteria</taxon>
        <taxon>Halobacteriales</taxon>
        <taxon>Natronomonadaceae</taxon>
        <taxon>Salinirubellus</taxon>
    </lineage>
</organism>
<dbReference type="PROSITE" id="PS51257">
    <property type="entry name" value="PROKAR_LIPOPROTEIN"/>
    <property type="match status" value="1"/>
</dbReference>
<reference evidence="1" key="1">
    <citation type="submission" date="2022-09" db="EMBL/GenBank/DDBJ databases">
        <title>Diverse halophilic archaea isolated from saline environments.</title>
        <authorList>
            <person name="Cui H.-L."/>
        </authorList>
    </citation>
    <scope>NUCLEOTIDE SEQUENCE</scope>
    <source>
        <strain evidence="1">ZS-35-S2</strain>
    </source>
</reference>
<dbReference type="AlphaFoldDB" id="A0A9E7U8I3"/>
<gene>
    <name evidence="1" type="ORF">N0B31_00850</name>
</gene>
<evidence type="ECO:0000313" key="2">
    <source>
        <dbReference type="Proteomes" id="UP001057580"/>
    </source>
</evidence>
<keyword evidence="2" id="KW-1185">Reference proteome</keyword>
<protein>
    <submittedName>
        <fullName evidence="1">Nitrous oxide reductase accessory protein NosL</fullName>
    </submittedName>
</protein>
<dbReference type="PROSITE" id="PS51318">
    <property type="entry name" value="TAT"/>
    <property type="match status" value="1"/>
</dbReference>
<dbReference type="InterPro" id="IPR006311">
    <property type="entry name" value="TAT_signal"/>
</dbReference>
<dbReference type="KEGG" id="ssai:N0B31_00850"/>
<dbReference type="PANTHER" id="PTHR41247">
    <property type="entry name" value="HTH-TYPE TRANSCRIPTIONAL REPRESSOR YCNK"/>
    <property type="match status" value="1"/>
</dbReference>